<dbReference type="EMBL" id="FZOD01000010">
    <property type="protein sequence ID" value="SNS46964.1"/>
    <property type="molecule type" value="Genomic_DNA"/>
</dbReference>
<reference evidence="2 3" key="1">
    <citation type="submission" date="2017-06" db="EMBL/GenBank/DDBJ databases">
        <authorList>
            <person name="Kim H.J."/>
            <person name="Triplett B.A."/>
        </authorList>
    </citation>
    <scope>NUCLEOTIDE SEQUENCE [LARGE SCALE GENOMIC DNA]</scope>
    <source>
        <strain evidence="2 3">CGMCC 4.2132</strain>
    </source>
</reference>
<feature type="chain" id="PRO_5012421409" description="Beta/Gamma crystallin" evidence="1">
    <location>
        <begin position="29"/>
        <end position="123"/>
    </location>
</feature>
<evidence type="ECO:0008006" key="4">
    <source>
        <dbReference type="Google" id="ProtNLM"/>
    </source>
</evidence>
<dbReference type="AlphaFoldDB" id="A0A239ESX2"/>
<keyword evidence="1" id="KW-0732">Signal</keyword>
<evidence type="ECO:0000313" key="3">
    <source>
        <dbReference type="Proteomes" id="UP000198282"/>
    </source>
</evidence>
<dbReference type="RefSeq" id="WP_089207446.1">
    <property type="nucleotide sequence ID" value="NZ_FZOD01000010.1"/>
</dbReference>
<evidence type="ECO:0000313" key="2">
    <source>
        <dbReference type="EMBL" id="SNS46964.1"/>
    </source>
</evidence>
<gene>
    <name evidence="2" type="ORF">SAMN05216276_101018</name>
</gene>
<sequence>MSNRCLARLTASALLAGGLLVAAGTAPAAATVDAGVLKLWDEAGETPLEMPANQGCVGVDPFYRTSMVDNRTAYAVELFTTEGCMGEFVGLVNPWQEGTYLGRPADVQSVRFVLAVEEDEEDE</sequence>
<keyword evidence="3" id="KW-1185">Reference proteome</keyword>
<name>A0A239ESX2_9ACTN</name>
<feature type="signal peptide" evidence="1">
    <location>
        <begin position="1"/>
        <end position="28"/>
    </location>
</feature>
<accession>A0A239ESX2</accession>
<organism evidence="2 3">
    <name type="scientific">Streptosporangium subroseum</name>
    <dbReference type="NCBI Taxonomy" id="106412"/>
    <lineage>
        <taxon>Bacteria</taxon>
        <taxon>Bacillati</taxon>
        <taxon>Actinomycetota</taxon>
        <taxon>Actinomycetes</taxon>
        <taxon>Streptosporangiales</taxon>
        <taxon>Streptosporangiaceae</taxon>
        <taxon>Streptosporangium</taxon>
    </lineage>
</organism>
<protein>
    <recommendedName>
        <fullName evidence="4">Beta/Gamma crystallin</fullName>
    </recommendedName>
</protein>
<dbReference type="Proteomes" id="UP000198282">
    <property type="component" value="Unassembled WGS sequence"/>
</dbReference>
<evidence type="ECO:0000256" key="1">
    <source>
        <dbReference type="SAM" id="SignalP"/>
    </source>
</evidence>
<proteinExistence type="predicted"/>